<dbReference type="InterPro" id="IPR000086">
    <property type="entry name" value="NUDIX_hydrolase_dom"/>
</dbReference>
<dbReference type="Proteomes" id="UP000014074">
    <property type="component" value="Unassembled WGS sequence"/>
</dbReference>
<dbReference type="CDD" id="cd03676">
    <property type="entry name" value="NUDIX_Tnr3_like"/>
    <property type="match status" value="1"/>
</dbReference>
<dbReference type="Pfam" id="PF00293">
    <property type="entry name" value="NUDIX"/>
    <property type="match status" value="1"/>
</dbReference>
<feature type="domain" description="Nudix hydrolase" evidence="1">
    <location>
        <begin position="134"/>
        <end position="279"/>
    </location>
</feature>
<dbReference type="AlphaFoldDB" id="R8BJX8"/>
<dbReference type="PROSITE" id="PS51462">
    <property type="entry name" value="NUDIX"/>
    <property type="match status" value="1"/>
</dbReference>
<dbReference type="PANTHER" id="PTHR13622:SF8">
    <property type="entry name" value="THIAMIN PYROPHOSPHOKINASE 1"/>
    <property type="match status" value="1"/>
</dbReference>
<dbReference type="FunFam" id="3.90.79.10:FF:000019">
    <property type="entry name" value="Thiamin pyrophosphokinase, putative"/>
    <property type="match status" value="1"/>
</dbReference>
<name>R8BJX8_PHAM7</name>
<sequence length="314" mass="34868">MNEARSASTLLELIDVVDNVPYDFDYTALYKLLLPNDARTHGFLLPETVAQLPWTSDFLIDHDARTVQVLDASSGTDTSGAVNAAFQAVIDAVIDRGLFYTMLHGDHSEPYRIIGANFFAALERFPAPLFGVGSRGAHMTAFVRDHGAGEMKIWIARRGKHLFTYPNMLDTTVAGGVKATDGPRECIVAEADEEASLPAEYVRAHARAAGAVTYVTRSRRSGLISPTVLYVYDLELPEDMRPTPKDGEVAEFLLWDVEQTRAAMLRGEFKPNCNLVMIDFFIRHGIITDANDPDFLDLCTRLRRHLPIPTAPER</sequence>
<dbReference type="KEGG" id="tmn:UCRPA7_4850"/>
<accession>R8BJX8</accession>
<dbReference type="GO" id="GO:0044715">
    <property type="term" value="F:8-oxo-dGDP phosphatase activity"/>
    <property type="evidence" value="ECO:0007669"/>
    <property type="project" value="UniProtKB-ARBA"/>
</dbReference>
<organism evidence="2 3">
    <name type="scientific">Phaeoacremonium minimum (strain UCR-PA7)</name>
    <name type="common">Esca disease fungus</name>
    <name type="synonym">Togninia minima</name>
    <dbReference type="NCBI Taxonomy" id="1286976"/>
    <lineage>
        <taxon>Eukaryota</taxon>
        <taxon>Fungi</taxon>
        <taxon>Dikarya</taxon>
        <taxon>Ascomycota</taxon>
        <taxon>Pezizomycotina</taxon>
        <taxon>Sordariomycetes</taxon>
        <taxon>Sordariomycetidae</taxon>
        <taxon>Togniniales</taxon>
        <taxon>Togniniaceae</taxon>
        <taxon>Phaeoacremonium</taxon>
    </lineage>
</organism>
<evidence type="ECO:0000259" key="1">
    <source>
        <dbReference type="PROSITE" id="PS51462"/>
    </source>
</evidence>
<dbReference type="GeneID" id="19325344"/>
<evidence type="ECO:0000313" key="3">
    <source>
        <dbReference type="Proteomes" id="UP000014074"/>
    </source>
</evidence>
<dbReference type="PANTHER" id="PTHR13622">
    <property type="entry name" value="THIAMIN PYROPHOSPHOKINASE"/>
    <property type="match status" value="1"/>
</dbReference>
<protein>
    <submittedName>
        <fullName evidence="2">Putative nudix domain-containing protein</fullName>
    </submittedName>
</protein>
<keyword evidence="3" id="KW-1185">Reference proteome</keyword>
<dbReference type="InterPro" id="IPR015797">
    <property type="entry name" value="NUDIX_hydrolase-like_dom_sf"/>
</dbReference>
<dbReference type="SUPFAM" id="SSF55811">
    <property type="entry name" value="Nudix"/>
    <property type="match status" value="1"/>
</dbReference>
<dbReference type="eggNOG" id="KOG4313">
    <property type="taxonomic scope" value="Eukaryota"/>
</dbReference>
<reference evidence="3" key="1">
    <citation type="journal article" date="2013" name="Genome Announc.">
        <title>Draft genome sequence of the ascomycete Phaeoacremonium aleophilum strain UCR-PA7, a causal agent of the esca disease complex in grapevines.</title>
        <authorList>
            <person name="Blanco-Ulate B."/>
            <person name="Rolshausen P."/>
            <person name="Cantu D."/>
        </authorList>
    </citation>
    <scope>NUCLEOTIDE SEQUENCE [LARGE SCALE GENOMIC DNA]</scope>
    <source>
        <strain evidence="3">UCR-PA7</strain>
    </source>
</reference>
<proteinExistence type="predicted"/>
<dbReference type="OrthoDB" id="10261522at2759"/>
<dbReference type="HOGENOM" id="CLU_048013_0_0_1"/>
<gene>
    <name evidence="2" type="ORF">UCRPA7_4850</name>
</gene>
<evidence type="ECO:0000313" key="2">
    <source>
        <dbReference type="EMBL" id="EON99625.1"/>
    </source>
</evidence>
<dbReference type="RefSeq" id="XP_007915592.1">
    <property type="nucleotide sequence ID" value="XM_007917401.1"/>
</dbReference>
<dbReference type="EMBL" id="KB933141">
    <property type="protein sequence ID" value="EON99625.1"/>
    <property type="molecule type" value="Genomic_DNA"/>
</dbReference>
<dbReference type="Gene3D" id="3.90.79.10">
    <property type="entry name" value="Nucleoside Triphosphate Pyrophosphohydrolase"/>
    <property type="match status" value="1"/>
</dbReference>